<dbReference type="EMBL" id="BJWH01000003">
    <property type="protein sequence ID" value="GEL97374.1"/>
    <property type="molecule type" value="Genomic_DNA"/>
</dbReference>
<name>A0A511JHC1_9CELL</name>
<sequence>MTTVGSDRPSAAASGAPREVAIPDEPLTAALDRAAQRWPDRTAVDFLGASTTYRELADAVARGAQVLLDLGVRPGDRVALVMPNCTGHVIAFYAALRIGAVVVEHNPTYTTGELEHQLADSGAVVALVWEKAVERVLESLPRTALKAVVAVDLSADLPRGKRLALRLPVPSARRAREAMCGTVPPAFPMWHRLVAKATPLDPAHPTPSSSEVALLQYTGGTTGTPKGAMLTHRNLVANAVQGHAWTGVQPGTEVVYGVLPFFHAFGLTLCLSYAIRVGATLVAFPSFDPQRVLDAQRRLPGTFLPAVPPMLDRLAAAAEAAGADLTSFRYAISGAMALPASTAQKWEQVTGGLVIEGYGLTETSPVALGNPLTDARRPGTLGLPFPSTGIRVADVADVTRDVEQGERGELLIRGPQVFAGYWGRPDETAEQLLDDGWLRTGDIVMVDETGWVVLVDRIKEVIVSGGFKVYPSQVEDHLRTMPGVADVAVVGIPGGDLGETVVAAVVLEPGGGGVDLEAVRAWGERHLARYALPRRLVVLDELPRSQVGKVLRRVVRESVLAG</sequence>
<dbReference type="InterPro" id="IPR050237">
    <property type="entry name" value="ATP-dep_AMP-bd_enzyme"/>
</dbReference>
<dbReference type="RefSeq" id="WP_146844938.1">
    <property type="nucleotide sequence ID" value="NZ_BJWH01000003.1"/>
</dbReference>
<keyword evidence="3" id="KW-0436">Ligase</keyword>
<dbReference type="InterPro" id="IPR020845">
    <property type="entry name" value="AMP-binding_CS"/>
</dbReference>
<dbReference type="Proteomes" id="UP000321049">
    <property type="component" value="Unassembled WGS sequence"/>
</dbReference>
<dbReference type="SUPFAM" id="SSF56801">
    <property type="entry name" value="Acetyl-CoA synthetase-like"/>
    <property type="match status" value="1"/>
</dbReference>
<evidence type="ECO:0000259" key="1">
    <source>
        <dbReference type="Pfam" id="PF00501"/>
    </source>
</evidence>
<evidence type="ECO:0000313" key="4">
    <source>
        <dbReference type="Proteomes" id="UP000321049"/>
    </source>
</evidence>
<keyword evidence="4" id="KW-1185">Reference proteome</keyword>
<proteinExistence type="predicted"/>
<dbReference type="Gene3D" id="3.40.50.12780">
    <property type="entry name" value="N-terminal domain of ligase-like"/>
    <property type="match status" value="1"/>
</dbReference>
<dbReference type="Pfam" id="PF00501">
    <property type="entry name" value="AMP-binding"/>
    <property type="match status" value="1"/>
</dbReference>
<dbReference type="OrthoDB" id="9803968at2"/>
<feature type="domain" description="AMP-dependent synthetase/ligase" evidence="1">
    <location>
        <begin position="31"/>
        <end position="422"/>
    </location>
</feature>
<protein>
    <submittedName>
        <fullName evidence="3">Long-chain-fatty-acid--CoA ligase</fullName>
    </submittedName>
</protein>
<dbReference type="InterPro" id="IPR045851">
    <property type="entry name" value="AMP-bd_C_sf"/>
</dbReference>
<dbReference type="GO" id="GO:0016877">
    <property type="term" value="F:ligase activity, forming carbon-sulfur bonds"/>
    <property type="evidence" value="ECO:0007669"/>
    <property type="project" value="UniProtKB-ARBA"/>
</dbReference>
<comment type="caution">
    <text evidence="3">The sequence shown here is derived from an EMBL/GenBank/DDBJ whole genome shotgun (WGS) entry which is preliminary data.</text>
</comment>
<dbReference type="InterPro" id="IPR000873">
    <property type="entry name" value="AMP-dep_synth/lig_dom"/>
</dbReference>
<dbReference type="PROSITE" id="PS00455">
    <property type="entry name" value="AMP_BINDING"/>
    <property type="match status" value="1"/>
</dbReference>
<dbReference type="Gene3D" id="3.30.300.30">
    <property type="match status" value="1"/>
</dbReference>
<evidence type="ECO:0000313" key="3">
    <source>
        <dbReference type="EMBL" id="GEL97374.1"/>
    </source>
</evidence>
<organism evidence="3 4">
    <name type="scientific">Cellulomonas terrae</name>
    <dbReference type="NCBI Taxonomy" id="311234"/>
    <lineage>
        <taxon>Bacteria</taxon>
        <taxon>Bacillati</taxon>
        <taxon>Actinomycetota</taxon>
        <taxon>Actinomycetes</taxon>
        <taxon>Micrococcales</taxon>
        <taxon>Cellulomonadaceae</taxon>
        <taxon>Cellulomonas</taxon>
    </lineage>
</organism>
<dbReference type="InterPro" id="IPR042099">
    <property type="entry name" value="ANL_N_sf"/>
</dbReference>
<dbReference type="InterPro" id="IPR025110">
    <property type="entry name" value="AMP-bd_C"/>
</dbReference>
<dbReference type="Pfam" id="PF13193">
    <property type="entry name" value="AMP-binding_C"/>
    <property type="match status" value="1"/>
</dbReference>
<evidence type="ECO:0000259" key="2">
    <source>
        <dbReference type="Pfam" id="PF13193"/>
    </source>
</evidence>
<feature type="domain" description="AMP-binding enzyme C-terminal" evidence="2">
    <location>
        <begin position="474"/>
        <end position="549"/>
    </location>
</feature>
<reference evidence="3 4" key="1">
    <citation type="submission" date="2019-07" db="EMBL/GenBank/DDBJ databases">
        <title>Whole genome shotgun sequence of Cellulomonas terrae NBRC 100819.</title>
        <authorList>
            <person name="Hosoyama A."/>
            <person name="Uohara A."/>
            <person name="Ohji S."/>
            <person name="Ichikawa N."/>
        </authorList>
    </citation>
    <scope>NUCLEOTIDE SEQUENCE [LARGE SCALE GENOMIC DNA]</scope>
    <source>
        <strain evidence="3 4">NBRC 100819</strain>
    </source>
</reference>
<dbReference type="AlphaFoldDB" id="A0A511JHC1"/>
<gene>
    <name evidence="3" type="ORF">CTE05_09210</name>
</gene>
<accession>A0A511JHC1</accession>
<dbReference type="PANTHER" id="PTHR43767:SF12">
    <property type="entry name" value="AMP-DEPENDENT SYNTHETASE AND LIGASE"/>
    <property type="match status" value="1"/>
</dbReference>
<dbReference type="PANTHER" id="PTHR43767">
    <property type="entry name" value="LONG-CHAIN-FATTY-ACID--COA LIGASE"/>
    <property type="match status" value="1"/>
</dbReference>